<accession>A0A1A8TT61</accession>
<dbReference type="AlphaFoldDB" id="A0A1A8TT61"/>
<reference evidence="2 3" key="1">
    <citation type="submission" date="2016-06" db="EMBL/GenBank/DDBJ databases">
        <authorList>
            <person name="Kjaerup R.B."/>
            <person name="Dalgaard T.S."/>
            <person name="Juul-Madsen H.R."/>
        </authorList>
    </citation>
    <scope>NUCLEOTIDE SEQUENCE [LARGE SCALE GENOMIC DNA]</scope>
    <source>
        <strain evidence="2 3">CECT 8886</strain>
    </source>
</reference>
<evidence type="ECO:0000313" key="2">
    <source>
        <dbReference type="EMBL" id="SBS37580.1"/>
    </source>
</evidence>
<organism evidence="2 3">
    <name type="scientific">Marinomonas spartinae</name>
    <dbReference type="NCBI Taxonomy" id="1792290"/>
    <lineage>
        <taxon>Bacteria</taxon>
        <taxon>Pseudomonadati</taxon>
        <taxon>Pseudomonadota</taxon>
        <taxon>Gammaproteobacteria</taxon>
        <taxon>Oceanospirillales</taxon>
        <taxon>Oceanospirillaceae</taxon>
        <taxon>Marinomonas</taxon>
    </lineage>
</organism>
<evidence type="ECO:0000256" key="1">
    <source>
        <dbReference type="SAM" id="SignalP"/>
    </source>
</evidence>
<dbReference type="Proteomes" id="UP000092544">
    <property type="component" value="Unassembled WGS sequence"/>
</dbReference>
<keyword evidence="1" id="KW-0732">Signal</keyword>
<dbReference type="STRING" id="1792290.MSP8886_04184"/>
<dbReference type="Pfam" id="PF13557">
    <property type="entry name" value="Phenol_MetA_deg"/>
    <property type="match status" value="1"/>
</dbReference>
<feature type="chain" id="PRO_5008379265" description="Phenol degradation protein meta" evidence="1">
    <location>
        <begin position="22"/>
        <end position="306"/>
    </location>
</feature>
<evidence type="ECO:0000313" key="3">
    <source>
        <dbReference type="Proteomes" id="UP000092544"/>
    </source>
</evidence>
<sequence>MALKKTGLACGIALASFSAMAYDLPGGNMGDSSFYDGAPAPNGPGWYFLEYLQSIRADTLKGNNGKDLPVANPKTDMFVPLSQIIYVSHKKWGNITPGWTALLPWIAKADNGSSPSQTGIGDLTLGGFLQFDPIMGENGPKFSQRVELDITGPTGQYDKDKIVNPGSHAWSVEPYYAFTYWVTPKWTTSARFMYLWNSKNNDPNFSTGASSSIQAGQAFHMNFATAYAVSKTVSIGINGYMLKQVTNTKIDGRSVSGRKEKVWAIGPGALFSIGKDDSITANVYFEQDAHNRAEGNRYILRYAHYF</sequence>
<keyword evidence="3" id="KW-1185">Reference proteome</keyword>
<protein>
    <recommendedName>
        <fullName evidence="4">Phenol degradation protein meta</fullName>
    </recommendedName>
</protein>
<evidence type="ECO:0008006" key="4">
    <source>
        <dbReference type="Google" id="ProtNLM"/>
    </source>
</evidence>
<gene>
    <name evidence="2" type="ORF">MSP8886_04184</name>
</gene>
<dbReference type="InterPro" id="IPR025737">
    <property type="entry name" value="FApF"/>
</dbReference>
<dbReference type="OrthoDB" id="8639774at2"/>
<dbReference type="EMBL" id="FLOB01000019">
    <property type="protein sequence ID" value="SBS37580.1"/>
    <property type="molecule type" value="Genomic_DNA"/>
</dbReference>
<dbReference type="RefSeq" id="WP_067020625.1">
    <property type="nucleotide sequence ID" value="NZ_FLOB01000019.1"/>
</dbReference>
<proteinExistence type="predicted"/>
<feature type="signal peptide" evidence="1">
    <location>
        <begin position="1"/>
        <end position="21"/>
    </location>
</feature>
<name>A0A1A8TT61_9GAMM</name>